<gene>
    <name evidence="2" type="ORF">QJS10_CPB17g00724</name>
</gene>
<feature type="transmembrane region" description="Helical" evidence="1">
    <location>
        <begin position="55"/>
        <end position="76"/>
    </location>
</feature>
<proteinExistence type="predicted"/>
<reference evidence="2" key="1">
    <citation type="journal article" date="2023" name="Nat. Commun.">
        <title>Diploid and tetraploid genomes of Acorus and the evolution of monocots.</title>
        <authorList>
            <person name="Ma L."/>
            <person name="Liu K.W."/>
            <person name="Li Z."/>
            <person name="Hsiao Y.Y."/>
            <person name="Qi Y."/>
            <person name="Fu T."/>
            <person name="Tang G.D."/>
            <person name="Zhang D."/>
            <person name="Sun W.H."/>
            <person name="Liu D.K."/>
            <person name="Li Y."/>
            <person name="Chen G.Z."/>
            <person name="Liu X.D."/>
            <person name="Liao X.Y."/>
            <person name="Jiang Y.T."/>
            <person name="Yu X."/>
            <person name="Hao Y."/>
            <person name="Huang J."/>
            <person name="Zhao X.W."/>
            <person name="Ke S."/>
            <person name="Chen Y.Y."/>
            <person name="Wu W.L."/>
            <person name="Hsu J.L."/>
            <person name="Lin Y.F."/>
            <person name="Huang M.D."/>
            <person name="Li C.Y."/>
            <person name="Huang L."/>
            <person name="Wang Z.W."/>
            <person name="Zhao X."/>
            <person name="Zhong W.Y."/>
            <person name="Peng D.H."/>
            <person name="Ahmad S."/>
            <person name="Lan S."/>
            <person name="Zhang J.S."/>
            <person name="Tsai W.C."/>
            <person name="Van de Peer Y."/>
            <person name="Liu Z.J."/>
        </authorList>
    </citation>
    <scope>NUCLEOTIDE SEQUENCE</scope>
    <source>
        <strain evidence="2">CP</strain>
    </source>
</reference>
<protein>
    <submittedName>
        <fullName evidence="2">Uncharacterized protein</fullName>
    </submittedName>
</protein>
<name>A0AAV9CUP9_ACOCL</name>
<organism evidence="2 3">
    <name type="scientific">Acorus calamus</name>
    <name type="common">Sweet flag</name>
    <dbReference type="NCBI Taxonomy" id="4465"/>
    <lineage>
        <taxon>Eukaryota</taxon>
        <taxon>Viridiplantae</taxon>
        <taxon>Streptophyta</taxon>
        <taxon>Embryophyta</taxon>
        <taxon>Tracheophyta</taxon>
        <taxon>Spermatophyta</taxon>
        <taxon>Magnoliopsida</taxon>
        <taxon>Liliopsida</taxon>
        <taxon>Acoraceae</taxon>
        <taxon>Acorus</taxon>
    </lineage>
</organism>
<sequence length="79" mass="8919">MDDHHHLSSPQTGRRRRGFSVDAQVALIGEMDNLCDVAEALVTEEERVTRCLLELLVWGSLRDLVAIVVMVITMMIQID</sequence>
<evidence type="ECO:0000313" key="2">
    <source>
        <dbReference type="EMBL" id="KAK1292374.1"/>
    </source>
</evidence>
<accession>A0AAV9CUP9</accession>
<evidence type="ECO:0000313" key="3">
    <source>
        <dbReference type="Proteomes" id="UP001180020"/>
    </source>
</evidence>
<keyword evidence="1" id="KW-0812">Transmembrane</keyword>
<dbReference type="EMBL" id="JAUJYO010000017">
    <property type="protein sequence ID" value="KAK1292374.1"/>
    <property type="molecule type" value="Genomic_DNA"/>
</dbReference>
<keyword evidence="3" id="KW-1185">Reference proteome</keyword>
<dbReference type="AlphaFoldDB" id="A0AAV9CUP9"/>
<reference evidence="2" key="2">
    <citation type="submission" date="2023-06" db="EMBL/GenBank/DDBJ databases">
        <authorList>
            <person name="Ma L."/>
            <person name="Liu K.-W."/>
            <person name="Li Z."/>
            <person name="Hsiao Y.-Y."/>
            <person name="Qi Y."/>
            <person name="Fu T."/>
            <person name="Tang G."/>
            <person name="Zhang D."/>
            <person name="Sun W.-H."/>
            <person name="Liu D.-K."/>
            <person name="Li Y."/>
            <person name="Chen G.-Z."/>
            <person name="Liu X.-D."/>
            <person name="Liao X.-Y."/>
            <person name="Jiang Y.-T."/>
            <person name="Yu X."/>
            <person name="Hao Y."/>
            <person name="Huang J."/>
            <person name="Zhao X.-W."/>
            <person name="Ke S."/>
            <person name="Chen Y.-Y."/>
            <person name="Wu W.-L."/>
            <person name="Hsu J.-L."/>
            <person name="Lin Y.-F."/>
            <person name="Huang M.-D."/>
            <person name="Li C.-Y."/>
            <person name="Huang L."/>
            <person name="Wang Z.-W."/>
            <person name="Zhao X."/>
            <person name="Zhong W.-Y."/>
            <person name="Peng D.-H."/>
            <person name="Ahmad S."/>
            <person name="Lan S."/>
            <person name="Zhang J.-S."/>
            <person name="Tsai W.-C."/>
            <person name="Van De Peer Y."/>
            <person name="Liu Z.-J."/>
        </authorList>
    </citation>
    <scope>NUCLEOTIDE SEQUENCE</scope>
    <source>
        <strain evidence="2">CP</strain>
        <tissue evidence="2">Leaves</tissue>
    </source>
</reference>
<keyword evidence="1" id="KW-1133">Transmembrane helix</keyword>
<comment type="caution">
    <text evidence="2">The sequence shown here is derived from an EMBL/GenBank/DDBJ whole genome shotgun (WGS) entry which is preliminary data.</text>
</comment>
<dbReference type="Proteomes" id="UP001180020">
    <property type="component" value="Unassembled WGS sequence"/>
</dbReference>
<evidence type="ECO:0000256" key="1">
    <source>
        <dbReference type="SAM" id="Phobius"/>
    </source>
</evidence>
<keyword evidence="1" id="KW-0472">Membrane</keyword>